<dbReference type="Proteomes" id="UP001352852">
    <property type="component" value="Unassembled WGS sequence"/>
</dbReference>
<organism evidence="2 3">
    <name type="scientific">Characodon lateralis</name>
    <dbReference type="NCBI Taxonomy" id="208331"/>
    <lineage>
        <taxon>Eukaryota</taxon>
        <taxon>Metazoa</taxon>
        <taxon>Chordata</taxon>
        <taxon>Craniata</taxon>
        <taxon>Vertebrata</taxon>
        <taxon>Euteleostomi</taxon>
        <taxon>Actinopterygii</taxon>
        <taxon>Neopterygii</taxon>
        <taxon>Teleostei</taxon>
        <taxon>Neoteleostei</taxon>
        <taxon>Acanthomorphata</taxon>
        <taxon>Ovalentaria</taxon>
        <taxon>Atherinomorphae</taxon>
        <taxon>Cyprinodontiformes</taxon>
        <taxon>Goodeidae</taxon>
        <taxon>Characodon</taxon>
    </lineage>
</organism>
<comment type="caution">
    <text evidence="2">The sequence shown here is derived from an EMBL/GenBank/DDBJ whole genome shotgun (WGS) entry which is preliminary data.</text>
</comment>
<feature type="compositionally biased region" description="Low complexity" evidence="1">
    <location>
        <begin position="84"/>
        <end position="98"/>
    </location>
</feature>
<feature type="region of interest" description="Disordered" evidence="1">
    <location>
        <begin position="65"/>
        <end position="206"/>
    </location>
</feature>
<accession>A0ABU7DLG6</accession>
<feature type="compositionally biased region" description="Low complexity" evidence="1">
    <location>
        <begin position="163"/>
        <end position="178"/>
    </location>
</feature>
<evidence type="ECO:0000313" key="2">
    <source>
        <dbReference type="EMBL" id="MED6274905.1"/>
    </source>
</evidence>
<dbReference type="InterPro" id="IPR009816">
    <property type="entry name" value="SPATS2-like"/>
</dbReference>
<reference evidence="2 3" key="1">
    <citation type="submission" date="2021-06" db="EMBL/GenBank/DDBJ databases">
        <authorList>
            <person name="Palmer J.M."/>
        </authorList>
    </citation>
    <scope>NUCLEOTIDE SEQUENCE [LARGE SCALE GENOMIC DNA]</scope>
    <source>
        <strain evidence="2 3">CL_MEX2019</strain>
        <tissue evidence="2">Muscle</tissue>
    </source>
</reference>
<evidence type="ECO:0000256" key="1">
    <source>
        <dbReference type="SAM" id="MobiDB-lite"/>
    </source>
</evidence>
<gene>
    <name evidence="2" type="ORF">CHARACLAT_021109</name>
</gene>
<dbReference type="PANTHER" id="PTHR15623:SF11">
    <property type="entry name" value="SPERMATOGENESIS-ASSOCIATED SERINE-RICH PROTEIN 2"/>
    <property type="match status" value="1"/>
</dbReference>
<evidence type="ECO:0000313" key="3">
    <source>
        <dbReference type="Proteomes" id="UP001352852"/>
    </source>
</evidence>
<dbReference type="EMBL" id="JAHUTJ010026632">
    <property type="protein sequence ID" value="MED6274905.1"/>
    <property type="molecule type" value="Genomic_DNA"/>
</dbReference>
<dbReference type="Pfam" id="PF07139">
    <property type="entry name" value="SPATS2-like"/>
    <property type="match status" value="1"/>
</dbReference>
<feature type="compositionally biased region" description="Pro residues" evidence="1">
    <location>
        <begin position="99"/>
        <end position="117"/>
    </location>
</feature>
<keyword evidence="3" id="KW-1185">Reference proteome</keyword>
<protein>
    <submittedName>
        <fullName evidence="2">Uncharacterized protein</fullName>
    </submittedName>
</protein>
<sequence length="206" mass="22882">MILDARQKRAEELKRLTDRSASMSEEQLTELRADIKHFVSERKYDEDLGKALRFTFDLEPLKTSISGFGSVYHPRTSYSDRSRCSSTSSSVASPVQTETPPPAQTQPPPPENRPPPVKQIFQGNRRTFQGPGYHSGGQRFNGSSHHDRNAGRGSHRYQGDTGSSGPSSQQSNSSRGPSHYSTSTSHNQDRPAHNGLPQRLPRTHCP</sequence>
<name>A0ABU7DLG6_9TELE</name>
<proteinExistence type="predicted"/>
<dbReference type="PANTHER" id="PTHR15623">
    <property type="entry name" value="SPERMATOGENESIS-ASSOCIATED SERINE-RICH PROTEIN 2-RELATED"/>
    <property type="match status" value="1"/>
</dbReference>